<evidence type="ECO:0000256" key="5">
    <source>
        <dbReference type="ARBA" id="ARBA00023004"/>
    </source>
</evidence>
<dbReference type="OrthoDB" id="9773456at2"/>
<feature type="domain" description="Cytochrome c" evidence="9">
    <location>
        <begin position="152"/>
        <end position="242"/>
    </location>
</feature>
<evidence type="ECO:0000256" key="1">
    <source>
        <dbReference type="ARBA" id="ARBA00022448"/>
    </source>
</evidence>
<dbReference type="SUPFAM" id="SSF46626">
    <property type="entry name" value="Cytochrome c"/>
    <property type="match status" value="2"/>
</dbReference>
<dbReference type="GO" id="GO:0046872">
    <property type="term" value="F:metal ion binding"/>
    <property type="evidence" value="ECO:0007669"/>
    <property type="project" value="UniProtKB-KW"/>
</dbReference>
<keyword evidence="8" id="KW-1133">Transmembrane helix</keyword>
<gene>
    <name evidence="10" type="ORF">D3870_00455</name>
</gene>
<keyword evidence="8" id="KW-0812">Transmembrane</keyword>
<evidence type="ECO:0000256" key="6">
    <source>
        <dbReference type="PROSITE-ProRule" id="PRU00433"/>
    </source>
</evidence>
<keyword evidence="2 6" id="KW-0349">Heme</keyword>
<feature type="domain" description="Cytochrome c" evidence="9">
    <location>
        <begin position="56"/>
        <end position="143"/>
    </location>
</feature>
<dbReference type="GO" id="GO:0009055">
    <property type="term" value="F:electron transfer activity"/>
    <property type="evidence" value="ECO:0007669"/>
    <property type="project" value="InterPro"/>
</dbReference>
<evidence type="ECO:0000256" key="3">
    <source>
        <dbReference type="ARBA" id="ARBA00022723"/>
    </source>
</evidence>
<reference evidence="10 11" key="1">
    <citation type="submission" date="2018-09" db="EMBL/GenBank/DDBJ databases">
        <authorList>
            <person name="Zhu H."/>
        </authorList>
    </citation>
    <scope>NUCLEOTIDE SEQUENCE [LARGE SCALE GENOMIC DNA]</scope>
    <source>
        <strain evidence="10 11">K2R10-39</strain>
    </source>
</reference>
<evidence type="ECO:0000313" key="10">
    <source>
        <dbReference type="EMBL" id="RJG04693.1"/>
    </source>
</evidence>
<evidence type="ECO:0000256" key="7">
    <source>
        <dbReference type="SAM" id="MobiDB-lite"/>
    </source>
</evidence>
<feature type="region of interest" description="Disordered" evidence="7">
    <location>
        <begin position="241"/>
        <end position="264"/>
    </location>
</feature>
<comment type="caution">
    <text evidence="10">The sequence shown here is derived from an EMBL/GenBank/DDBJ whole genome shotgun (WGS) entry which is preliminary data.</text>
</comment>
<dbReference type="PROSITE" id="PS51007">
    <property type="entry name" value="CYTC"/>
    <property type="match status" value="2"/>
</dbReference>
<keyword evidence="5 6" id="KW-0408">Iron</keyword>
<name>A0A418WX56_9BURK</name>
<keyword evidence="1" id="KW-0813">Transport</keyword>
<keyword evidence="11" id="KW-1185">Reference proteome</keyword>
<organism evidence="10 11">
    <name type="scientific">Noviherbaspirillum cavernae</name>
    <dbReference type="NCBI Taxonomy" id="2320862"/>
    <lineage>
        <taxon>Bacteria</taxon>
        <taxon>Pseudomonadati</taxon>
        <taxon>Pseudomonadota</taxon>
        <taxon>Betaproteobacteria</taxon>
        <taxon>Burkholderiales</taxon>
        <taxon>Oxalobacteraceae</taxon>
        <taxon>Noviherbaspirillum</taxon>
    </lineage>
</organism>
<keyword evidence="3 6" id="KW-0479">Metal-binding</keyword>
<dbReference type="InterPro" id="IPR009056">
    <property type="entry name" value="Cyt_c-like_dom"/>
</dbReference>
<dbReference type="PANTHER" id="PTHR33751:SF9">
    <property type="entry name" value="CYTOCHROME C4"/>
    <property type="match status" value="1"/>
</dbReference>
<dbReference type="EMBL" id="QYUN01000002">
    <property type="protein sequence ID" value="RJG04693.1"/>
    <property type="molecule type" value="Genomic_DNA"/>
</dbReference>
<keyword evidence="4" id="KW-0249">Electron transport</keyword>
<dbReference type="GO" id="GO:0020037">
    <property type="term" value="F:heme binding"/>
    <property type="evidence" value="ECO:0007669"/>
    <property type="project" value="InterPro"/>
</dbReference>
<evidence type="ECO:0000256" key="8">
    <source>
        <dbReference type="SAM" id="Phobius"/>
    </source>
</evidence>
<keyword evidence="8" id="KW-0472">Membrane</keyword>
<evidence type="ECO:0000256" key="4">
    <source>
        <dbReference type="ARBA" id="ARBA00022982"/>
    </source>
</evidence>
<evidence type="ECO:0000259" key="9">
    <source>
        <dbReference type="PROSITE" id="PS51007"/>
    </source>
</evidence>
<feature type="transmembrane region" description="Helical" evidence="8">
    <location>
        <begin position="27"/>
        <end position="46"/>
    </location>
</feature>
<protein>
    <submittedName>
        <fullName evidence="10">Cytochrome c4</fullName>
    </submittedName>
</protein>
<dbReference type="Proteomes" id="UP000285190">
    <property type="component" value="Unassembled WGS sequence"/>
</dbReference>
<evidence type="ECO:0000313" key="11">
    <source>
        <dbReference type="Proteomes" id="UP000285190"/>
    </source>
</evidence>
<evidence type="ECO:0000256" key="2">
    <source>
        <dbReference type="ARBA" id="ARBA00022617"/>
    </source>
</evidence>
<dbReference type="InterPro" id="IPR050597">
    <property type="entry name" value="Cytochrome_c_Oxidase_Subunit"/>
</dbReference>
<dbReference type="AlphaFoldDB" id="A0A418WX56"/>
<dbReference type="Pfam" id="PF00034">
    <property type="entry name" value="Cytochrom_C"/>
    <property type="match status" value="2"/>
</dbReference>
<feature type="compositionally biased region" description="Low complexity" evidence="7">
    <location>
        <begin position="241"/>
        <end position="250"/>
    </location>
</feature>
<sequence length="264" mass="27087">MILRALRRLAVQSYCLRRRVYSESLRFILLDALIPAIAVLCAPALWAQTPPPAAPAGGNAGMQIANSGAPNGVAACASCHGAQGEGNAAANFPRIAGQSQTYLARQIKSYADGRRDNAVMAPIAKALDEQQINAVAAYYAGLQPPSTPAPAPVPKRGQQLATVGDDKIGVQGCVNCHGPGGTGEPPGYPYLAGQHHGYLVASLTAWKNGTRSTDPSQQMNIIAKRLSDSDIAALAAYYAAQPAPGSASGTQKGGAAGSKKGGTQ</sequence>
<feature type="compositionally biased region" description="Gly residues" evidence="7">
    <location>
        <begin position="251"/>
        <end position="264"/>
    </location>
</feature>
<dbReference type="Gene3D" id="1.10.760.10">
    <property type="entry name" value="Cytochrome c-like domain"/>
    <property type="match status" value="2"/>
</dbReference>
<dbReference type="PANTHER" id="PTHR33751">
    <property type="entry name" value="CBB3-TYPE CYTOCHROME C OXIDASE SUBUNIT FIXP"/>
    <property type="match status" value="1"/>
</dbReference>
<proteinExistence type="predicted"/>
<dbReference type="InterPro" id="IPR036909">
    <property type="entry name" value="Cyt_c-like_dom_sf"/>
</dbReference>
<accession>A0A418WX56</accession>